<keyword evidence="4" id="KW-1185">Reference proteome</keyword>
<accession>A0A4Y8ZV11</accession>
<sequence>MFRRLIAAFLLAAPSGAALAQSDEAGDWALAAMPNGCMVQATSPKGTMLSIWGFAGEEKLAFLLQNRDWRTLRDGDNYDLKLDFLGVRSLPVEATARENIDQDGPGFFFTVEPGAGASFLDAFASAEGMRINEGGRSVDTLSLAGGRGAMSALARCLSDRWAEASGLPETEEEEVSPAASPI</sequence>
<organism evidence="3 4">
    <name type="scientific">Sphingomonas parva</name>
    <dbReference type="NCBI Taxonomy" id="2555898"/>
    <lineage>
        <taxon>Bacteria</taxon>
        <taxon>Pseudomonadati</taxon>
        <taxon>Pseudomonadota</taxon>
        <taxon>Alphaproteobacteria</taxon>
        <taxon>Sphingomonadales</taxon>
        <taxon>Sphingomonadaceae</taxon>
        <taxon>Sphingomonas</taxon>
    </lineage>
</organism>
<evidence type="ECO:0000313" key="3">
    <source>
        <dbReference type="EMBL" id="TFI59860.1"/>
    </source>
</evidence>
<dbReference type="RefSeq" id="WP_135083651.1">
    <property type="nucleotide sequence ID" value="NZ_SPDV01000003.1"/>
</dbReference>
<feature type="signal peptide" evidence="2">
    <location>
        <begin position="1"/>
        <end position="20"/>
    </location>
</feature>
<dbReference type="Proteomes" id="UP000298213">
    <property type="component" value="Unassembled WGS sequence"/>
</dbReference>
<keyword evidence="2" id="KW-0732">Signal</keyword>
<gene>
    <name evidence="3" type="ORF">E2493_03255</name>
</gene>
<comment type="caution">
    <text evidence="3">The sequence shown here is derived from an EMBL/GenBank/DDBJ whole genome shotgun (WGS) entry which is preliminary data.</text>
</comment>
<dbReference type="AlphaFoldDB" id="A0A4Y8ZV11"/>
<feature type="region of interest" description="Disordered" evidence="1">
    <location>
        <begin position="163"/>
        <end position="182"/>
    </location>
</feature>
<proteinExistence type="predicted"/>
<reference evidence="3 4" key="1">
    <citation type="submission" date="2019-03" db="EMBL/GenBank/DDBJ databases">
        <title>Genome sequence of Sphingomonas sp. 17J27-24.</title>
        <authorList>
            <person name="Kim M."/>
            <person name="Maeng S."/>
            <person name="Sathiyaraj S."/>
        </authorList>
    </citation>
    <scope>NUCLEOTIDE SEQUENCE [LARGE SCALE GENOMIC DNA]</scope>
    <source>
        <strain evidence="3 4">17J27-24</strain>
    </source>
</reference>
<protein>
    <submittedName>
        <fullName evidence="3">Uncharacterized protein</fullName>
    </submittedName>
</protein>
<feature type="chain" id="PRO_5021253076" evidence="2">
    <location>
        <begin position="21"/>
        <end position="182"/>
    </location>
</feature>
<evidence type="ECO:0000256" key="2">
    <source>
        <dbReference type="SAM" id="SignalP"/>
    </source>
</evidence>
<dbReference type="EMBL" id="SPDV01000003">
    <property type="protein sequence ID" value="TFI59860.1"/>
    <property type="molecule type" value="Genomic_DNA"/>
</dbReference>
<evidence type="ECO:0000313" key="4">
    <source>
        <dbReference type="Proteomes" id="UP000298213"/>
    </source>
</evidence>
<evidence type="ECO:0000256" key="1">
    <source>
        <dbReference type="SAM" id="MobiDB-lite"/>
    </source>
</evidence>
<dbReference type="OrthoDB" id="7594682at2"/>
<name>A0A4Y8ZV11_9SPHN</name>